<feature type="region of interest" description="Disordered" evidence="1">
    <location>
        <begin position="1"/>
        <end position="111"/>
    </location>
</feature>
<organism evidence="2">
    <name type="scientific">Cacopsylla melanoneura</name>
    <dbReference type="NCBI Taxonomy" id="428564"/>
    <lineage>
        <taxon>Eukaryota</taxon>
        <taxon>Metazoa</taxon>
        <taxon>Ecdysozoa</taxon>
        <taxon>Arthropoda</taxon>
        <taxon>Hexapoda</taxon>
        <taxon>Insecta</taxon>
        <taxon>Pterygota</taxon>
        <taxon>Neoptera</taxon>
        <taxon>Paraneoptera</taxon>
        <taxon>Hemiptera</taxon>
        <taxon>Sternorrhyncha</taxon>
        <taxon>Psylloidea</taxon>
        <taxon>Psyllidae</taxon>
        <taxon>Psyllinae</taxon>
        <taxon>Cacopsylla</taxon>
    </lineage>
</organism>
<sequence length="148" mass="15938">MMGCSPLQGPKITRGPIVGTHPPRPQFKNCRLELESFASGPKIDRGTTVESCPPGPKSLKTDLESIKKKPPSESHQFDRGPILGPSPSKGPQIDKGSISQPSSYSSSGPQSDWGPVFGPFVRFFSRWPGGFFSTSRVNPLLPPSSFLS</sequence>
<dbReference type="EMBL" id="HBUF01231461">
    <property type="protein sequence ID" value="CAG6673571.1"/>
    <property type="molecule type" value="Transcribed_RNA"/>
</dbReference>
<dbReference type="AlphaFoldDB" id="A0A8D8SUQ1"/>
<protein>
    <submittedName>
        <fullName evidence="2">Uncharacterized protein</fullName>
    </submittedName>
</protein>
<proteinExistence type="predicted"/>
<reference evidence="2" key="1">
    <citation type="submission" date="2021-05" db="EMBL/GenBank/DDBJ databases">
        <authorList>
            <person name="Alioto T."/>
            <person name="Alioto T."/>
            <person name="Gomez Garrido J."/>
        </authorList>
    </citation>
    <scope>NUCLEOTIDE SEQUENCE</scope>
</reference>
<evidence type="ECO:0000256" key="1">
    <source>
        <dbReference type="SAM" id="MobiDB-lite"/>
    </source>
</evidence>
<feature type="compositionally biased region" description="Basic and acidic residues" evidence="1">
    <location>
        <begin position="59"/>
        <end position="78"/>
    </location>
</feature>
<accession>A0A8D8SUQ1</accession>
<feature type="compositionally biased region" description="Low complexity" evidence="1">
    <location>
        <begin position="96"/>
        <end position="111"/>
    </location>
</feature>
<dbReference type="EMBL" id="HBUF01571206">
    <property type="protein sequence ID" value="CAG6766635.1"/>
    <property type="molecule type" value="Transcribed_RNA"/>
</dbReference>
<name>A0A8D8SUQ1_9HEMI</name>
<evidence type="ECO:0000313" key="2">
    <source>
        <dbReference type="EMBL" id="CAG6673571.1"/>
    </source>
</evidence>